<keyword evidence="1" id="KW-0238">DNA-binding</keyword>
<accession>A0ABU0L1X3</accession>
<dbReference type="GO" id="GO:0003677">
    <property type="term" value="F:DNA binding"/>
    <property type="evidence" value="ECO:0007669"/>
    <property type="project" value="UniProtKB-KW"/>
</dbReference>
<evidence type="ECO:0000313" key="1">
    <source>
        <dbReference type="EMBL" id="MDQ0495681.1"/>
    </source>
</evidence>
<dbReference type="SUPFAM" id="SSF142906">
    <property type="entry name" value="YjbR-like"/>
    <property type="match status" value="1"/>
</dbReference>
<comment type="caution">
    <text evidence="1">The sequence shown here is derived from an EMBL/GenBank/DDBJ whole genome shotgun (WGS) entry which is preliminary data.</text>
</comment>
<dbReference type="InterPro" id="IPR058532">
    <property type="entry name" value="YjbR/MT2646/Rv2570-like"/>
</dbReference>
<organism evidence="1 2">
    <name type="scientific">Paenibacillus brasilensis</name>
    <dbReference type="NCBI Taxonomy" id="128574"/>
    <lineage>
        <taxon>Bacteria</taxon>
        <taxon>Bacillati</taxon>
        <taxon>Bacillota</taxon>
        <taxon>Bacilli</taxon>
        <taxon>Bacillales</taxon>
        <taxon>Paenibacillaceae</taxon>
        <taxon>Paenibacillus</taxon>
    </lineage>
</organism>
<gene>
    <name evidence="1" type="ORF">QOZ95_003863</name>
</gene>
<dbReference type="InterPro" id="IPR007351">
    <property type="entry name" value="YjbR"/>
</dbReference>
<dbReference type="InterPro" id="IPR038056">
    <property type="entry name" value="YjbR-like_sf"/>
</dbReference>
<dbReference type="RefSeq" id="WP_152380629.1">
    <property type="nucleotide sequence ID" value="NZ_CP045298.1"/>
</dbReference>
<reference evidence="1 2" key="1">
    <citation type="submission" date="2023-07" db="EMBL/GenBank/DDBJ databases">
        <title>Genomic Encyclopedia of Type Strains, Phase IV (KMG-IV): sequencing the most valuable type-strain genomes for metagenomic binning, comparative biology and taxonomic classification.</title>
        <authorList>
            <person name="Goeker M."/>
        </authorList>
    </citation>
    <scope>NUCLEOTIDE SEQUENCE [LARGE SCALE GENOMIC DNA]</scope>
    <source>
        <strain evidence="1 2">DSM 14914</strain>
    </source>
</reference>
<dbReference type="PANTHER" id="PTHR35145:SF1">
    <property type="entry name" value="CYTOPLASMIC PROTEIN"/>
    <property type="match status" value="1"/>
</dbReference>
<proteinExistence type="predicted"/>
<keyword evidence="2" id="KW-1185">Reference proteome</keyword>
<name>A0ABU0L1X3_9BACL</name>
<protein>
    <submittedName>
        <fullName evidence="1">DNA-binding protein (MmcQ/YjbR family)</fullName>
    </submittedName>
</protein>
<dbReference type="EMBL" id="JAUSWA010000025">
    <property type="protein sequence ID" value="MDQ0495681.1"/>
    <property type="molecule type" value="Genomic_DNA"/>
</dbReference>
<dbReference type="Proteomes" id="UP001242811">
    <property type="component" value="Unassembled WGS sequence"/>
</dbReference>
<evidence type="ECO:0000313" key="2">
    <source>
        <dbReference type="Proteomes" id="UP001242811"/>
    </source>
</evidence>
<sequence length="122" mass="14629">MTKEEIINYCLTYPDVYKDYPFDEKWTVIRHKDNKKIFAMLYKHDGHLCINLKCEPSRADFLRSIFKEVKPGYHMNRVHWNTVILDGNMQEDDLFDMVQHSFQLTKSKKKGVYRRRELPAAG</sequence>
<dbReference type="Gene3D" id="3.90.1150.30">
    <property type="match status" value="1"/>
</dbReference>
<dbReference type="Pfam" id="PF04237">
    <property type="entry name" value="YjbR"/>
    <property type="match status" value="1"/>
</dbReference>
<dbReference type="PANTHER" id="PTHR35145">
    <property type="entry name" value="CYTOPLASMIC PROTEIN-RELATED"/>
    <property type="match status" value="1"/>
</dbReference>